<evidence type="ECO:0000256" key="1">
    <source>
        <dbReference type="ARBA" id="ARBA00004365"/>
    </source>
</evidence>
<keyword evidence="7" id="KW-0966">Cell projection</keyword>
<keyword evidence="3" id="KW-0975">Bacterial flagellum</keyword>
<comment type="subcellular location">
    <subcellularLocation>
        <location evidence="1">Bacterial flagellum</location>
    </subcellularLocation>
</comment>
<sequence length="310" mass="34861">MRITNSMMSNTMLLNLNNNLRRLDKWNKQMSTGKKFTMPSHDPIGVSKSLGLNTAVAEIERYKKNAEDSLSWLNITESAVEDIGNILQRARELAVSADGTETKEDKQKIKVEIDQLKEQLIKVANSTYSGKYIFSGYKTDQKLLDNNGIYLIDSKNDEKMEYEVGTAERIDVNTLGHKLFGIDVGSLDTLNTNEAAEGNKAQLIAVFDDLSNSLDTDNQAGIEKALGRIDEHMENVLQIRGEIGVKTNRMEMTINRIEKDVINFTELLSKNEDADMAEVIMKFKNDENIYRASLSVGAKVIQPSLVDFIR</sequence>
<evidence type="ECO:0000256" key="2">
    <source>
        <dbReference type="ARBA" id="ARBA00005709"/>
    </source>
</evidence>
<dbReference type="Proteomes" id="UP000886818">
    <property type="component" value="Chromosome"/>
</dbReference>
<evidence type="ECO:0000256" key="4">
    <source>
        <dbReference type="SAM" id="Coils"/>
    </source>
</evidence>
<dbReference type="Pfam" id="PF00700">
    <property type="entry name" value="Flagellin_C"/>
    <property type="match status" value="1"/>
</dbReference>
<dbReference type="InterPro" id="IPR001029">
    <property type="entry name" value="Flagellin_N"/>
</dbReference>
<feature type="coiled-coil region" evidence="4">
    <location>
        <begin position="99"/>
        <end position="126"/>
    </location>
</feature>
<evidence type="ECO:0000313" key="7">
    <source>
        <dbReference type="EMBL" id="QXM05165.1"/>
    </source>
</evidence>
<accession>A0ABX8RB86</accession>
<dbReference type="InterPro" id="IPR001492">
    <property type="entry name" value="Flagellin"/>
</dbReference>
<keyword evidence="4" id="KW-0175">Coiled coil</keyword>
<dbReference type="InterPro" id="IPR013384">
    <property type="entry name" value="Flagell_FlgL"/>
</dbReference>
<gene>
    <name evidence="7" type="primary">flgL</name>
    <name evidence="7" type="ORF">KVH43_07100</name>
</gene>
<protein>
    <submittedName>
        <fullName evidence="7">Flagellar hook-associated protein FlgL</fullName>
    </submittedName>
</protein>
<keyword evidence="8" id="KW-1185">Reference proteome</keyword>
<dbReference type="RefSeq" id="WP_218281865.1">
    <property type="nucleotide sequence ID" value="NZ_CP078093.1"/>
</dbReference>
<dbReference type="EMBL" id="CP078093">
    <property type="protein sequence ID" value="QXM05165.1"/>
    <property type="molecule type" value="Genomic_DNA"/>
</dbReference>
<keyword evidence="7" id="KW-0969">Cilium</keyword>
<organism evidence="7 8">
    <name type="scientific">Crassaminicella indica</name>
    <dbReference type="NCBI Taxonomy" id="2855394"/>
    <lineage>
        <taxon>Bacteria</taxon>
        <taxon>Bacillati</taxon>
        <taxon>Bacillota</taxon>
        <taxon>Clostridia</taxon>
        <taxon>Eubacteriales</taxon>
        <taxon>Clostridiaceae</taxon>
        <taxon>Crassaminicella</taxon>
    </lineage>
</organism>
<name>A0ABX8RB86_9CLOT</name>
<dbReference type="NCBIfam" id="TIGR02550">
    <property type="entry name" value="flagell_flgL"/>
    <property type="match status" value="1"/>
</dbReference>
<feature type="domain" description="Flagellin C-terminal" evidence="6">
    <location>
        <begin position="227"/>
        <end position="307"/>
    </location>
</feature>
<feature type="domain" description="Flagellin N-terminal" evidence="5">
    <location>
        <begin position="3"/>
        <end position="139"/>
    </location>
</feature>
<dbReference type="PANTHER" id="PTHR42792">
    <property type="entry name" value="FLAGELLIN"/>
    <property type="match status" value="1"/>
</dbReference>
<comment type="similarity">
    <text evidence="2">Belongs to the bacterial flagellin family.</text>
</comment>
<evidence type="ECO:0000313" key="8">
    <source>
        <dbReference type="Proteomes" id="UP000886818"/>
    </source>
</evidence>
<evidence type="ECO:0000256" key="3">
    <source>
        <dbReference type="ARBA" id="ARBA00023143"/>
    </source>
</evidence>
<evidence type="ECO:0000259" key="6">
    <source>
        <dbReference type="Pfam" id="PF00700"/>
    </source>
</evidence>
<dbReference type="PANTHER" id="PTHR42792:SF1">
    <property type="entry name" value="FLAGELLAR HOOK-ASSOCIATED PROTEIN 3"/>
    <property type="match status" value="1"/>
</dbReference>
<proteinExistence type="inferred from homology"/>
<keyword evidence="7" id="KW-0282">Flagellum</keyword>
<reference evidence="7" key="1">
    <citation type="submission" date="2021-07" db="EMBL/GenBank/DDBJ databases">
        <title>Complete genome sequence of Crassaminicella sp. 143-21, isolated from a deep-sea hydrothermal vent.</title>
        <authorList>
            <person name="Li X."/>
        </authorList>
    </citation>
    <scope>NUCLEOTIDE SEQUENCE</scope>
    <source>
        <strain evidence="7">143-21</strain>
    </source>
</reference>
<evidence type="ECO:0000259" key="5">
    <source>
        <dbReference type="Pfam" id="PF00669"/>
    </source>
</evidence>
<dbReference type="Pfam" id="PF00669">
    <property type="entry name" value="Flagellin_N"/>
    <property type="match status" value="1"/>
</dbReference>
<dbReference type="InterPro" id="IPR046358">
    <property type="entry name" value="Flagellin_C"/>
</dbReference>